<evidence type="ECO:0000313" key="2">
    <source>
        <dbReference type="EMBL" id="KAJ3056777.1"/>
    </source>
</evidence>
<accession>A0AAD5SK21</accession>
<dbReference type="EMBL" id="JADGJD010000021">
    <property type="protein sequence ID" value="KAJ3056777.1"/>
    <property type="molecule type" value="Genomic_DNA"/>
</dbReference>
<evidence type="ECO:0000256" key="1">
    <source>
        <dbReference type="SAM" id="MobiDB-lite"/>
    </source>
</evidence>
<sequence>MPITLQDEYYQSMHLASHAGVHEFRRVLIEAGRLHLLHQYKISHPAAQNSTNPSSKKNQPHPPQSAHGVSAAEEAVKYSTNQPNPPTPPFNKN</sequence>
<protein>
    <submittedName>
        <fullName evidence="2">Uncharacterized protein</fullName>
    </submittedName>
</protein>
<keyword evidence="3" id="KW-1185">Reference proteome</keyword>
<evidence type="ECO:0000313" key="3">
    <source>
        <dbReference type="Proteomes" id="UP001212841"/>
    </source>
</evidence>
<feature type="compositionally biased region" description="Polar residues" evidence="1">
    <location>
        <begin position="46"/>
        <end position="57"/>
    </location>
</feature>
<feature type="compositionally biased region" description="Pro residues" evidence="1">
    <location>
        <begin position="83"/>
        <end position="93"/>
    </location>
</feature>
<organism evidence="2 3">
    <name type="scientific">Rhizophlyctis rosea</name>
    <dbReference type="NCBI Taxonomy" id="64517"/>
    <lineage>
        <taxon>Eukaryota</taxon>
        <taxon>Fungi</taxon>
        <taxon>Fungi incertae sedis</taxon>
        <taxon>Chytridiomycota</taxon>
        <taxon>Chytridiomycota incertae sedis</taxon>
        <taxon>Chytridiomycetes</taxon>
        <taxon>Rhizophlyctidales</taxon>
        <taxon>Rhizophlyctidaceae</taxon>
        <taxon>Rhizophlyctis</taxon>
    </lineage>
</organism>
<proteinExistence type="predicted"/>
<reference evidence="2" key="1">
    <citation type="submission" date="2020-05" db="EMBL/GenBank/DDBJ databases">
        <title>Phylogenomic resolution of chytrid fungi.</title>
        <authorList>
            <person name="Stajich J.E."/>
            <person name="Amses K."/>
            <person name="Simmons R."/>
            <person name="Seto K."/>
            <person name="Myers J."/>
            <person name="Bonds A."/>
            <person name="Quandt C.A."/>
            <person name="Barry K."/>
            <person name="Liu P."/>
            <person name="Grigoriev I."/>
            <person name="Longcore J.E."/>
            <person name="James T.Y."/>
        </authorList>
    </citation>
    <scope>NUCLEOTIDE SEQUENCE</scope>
    <source>
        <strain evidence="2">JEL0318</strain>
    </source>
</reference>
<dbReference type="Proteomes" id="UP001212841">
    <property type="component" value="Unassembled WGS sequence"/>
</dbReference>
<comment type="caution">
    <text evidence="2">The sequence shown here is derived from an EMBL/GenBank/DDBJ whole genome shotgun (WGS) entry which is preliminary data.</text>
</comment>
<name>A0AAD5SK21_9FUNG</name>
<dbReference type="AlphaFoldDB" id="A0AAD5SK21"/>
<feature type="region of interest" description="Disordered" evidence="1">
    <location>
        <begin position="40"/>
        <end position="93"/>
    </location>
</feature>
<gene>
    <name evidence="2" type="ORF">HK097_004349</name>
</gene>